<protein>
    <submittedName>
        <fullName evidence="4">UBIQUITIN_CONJUGAT_2 domain-containing protein</fullName>
    </submittedName>
</protein>
<dbReference type="SUPFAM" id="SSF54495">
    <property type="entry name" value="UBC-like"/>
    <property type="match status" value="1"/>
</dbReference>
<reference evidence="2 3" key="2">
    <citation type="submission" date="2018-11" db="EMBL/GenBank/DDBJ databases">
        <authorList>
            <consortium name="Pathogen Informatics"/>
        </authorList>
    </citation>
    <scope>NUCLEOTIDE SEQUENCE [LARGE SCALE GENOMIC DNA]</scope>
</reference>
<keyword evidence="3" id="KW-1185">Reference proteome</keyword>
<organism evidence="4">
    <name type="scientific">Gongylonema pulchrum</name>
    <dbReference type="NCBI Taxonomy" id="637853"/>
    <lineage>
        <taxon>Eukaryota</taxon>
        <taxon>Metazoa</taxon>
        <taxon>Ecdysozoa</taxon>
        <taxon>Nematoda</taxon>
        <taxon>Chromadorea</taxon>
        <taxon>Rhabditida</taxon>
        <taxon>Spirurina</taxon>
        <taxon>Spiruromorpha</taxon>
        <taxon>Spiruroidea</taxon>
        <taxon>Gongylonematidae</taxon>
        <taxon>Gongylonema</taxon>
    </lineage>
</organism>
<accession>A0A183E1B3</accession>
<dbReference type="PANTHER" id="PTHR24067">
    <property type="entry name" value="UBIQUITIN-CONJUGATING ENZYME E2"/>
    <property type="match status" value="1"/>
</dbReference>
<gene>
    <name evidence="2" type="ORF">GPUH_LOCUS14754</name>
</gene>
<feature type="domain" description="UBC core" evidence="1">
    <location>
        <begin position="9"/>
        <end position="56"/>
    </location>
</feature>
<dbReference type="AlphaFoldDB" id="A0A183E1B3"/>
<dbReference type="InterPro" id="IPR000608">
    <property type="entry name" value="UBC"/>
</dbReference>
<dbReference type="Pfam" id="PF00179">
    <property type="entry name" value="UQ_con"/>
    <property type="match status" value="1"/>
</dbReference>
<dbReference type="OrthoDB" id="19692at2759"/>
<dbReference type="Gene3D" id="3.10.110.10">
    <property type="entry name" value="Ubiquitin Conjugating Enzyme"/>
    <property type="match status" value="1"/>
</dbReference>
<reference evidence="4" key="1">
    <citation type="submission" date="2016-06" db="UniProtKB">
        <authorList>
            <consortium name="WormBaseParasite"/>
        </authorList>
    </citation>
    <scope>IDENTIFICATION</scope>
</reference>
<name>A0A183E1B3_9BILA</name>
<evidence type="ECO:0000313" key="4">
    <source>
        <dbReference type="WBParaSite" id="GPUH_0001477301-mRNA-1"/>
    </source>
</evidence>
<evidence type="ECO:0000259" key="1">
    <source>
        <dbReference type="Pfam" id="PF00179"/>
    </source>
</evidence>
<sequence>MCVFAFLAKLTLNPPEGIIAGPISEDNFFEWECLITGPDETCFENGVFPAKIIFPQVIHRRSLRKSYEPNDESAANVNAAKMWREDRAQFELIADNLVRKTLCLPPNTSL</sequence>
<evidence type="ECO:0000313" key="3">
    <source>
        <dbReference type="Proteomes" id="UP000271098"/>
    </source>
</evidence>
<dbReference type="Proteomes" id="UP000271098">
    <property type="component" value="Unassembled WGS sequence"/>
</dbReference>
<dbReference type="InterPro" id="IPR050113">
    <property type="entry name" value="Ub_conjugating_enzyme"/>
</dbReference>
<evidence type="ECO:0000313" key="2">
    <source>
        <dbReference type="EMBL" id="VDN24712.1"/>
    </source>
</evidence>
<dbReference type="GO" id="GO:0032446">
    <property type="term" value="P:protein modification by small protein conjugation"/>
    <property type="evidence" value="ECO:0007669"/>
    <property type="project" value="UniProtKB-ARBA"/>
</dbReference>
<dbReference type="WBParaSite" id="GPUH_0001477301-mRNA-1">
    <property type="protein sequence ID" value="GPUH_0001477301-mRNA-1"/>
    <property type="gene ID" value="GPUH_0001477301"/>
</dbReference>
<dbReference type="InterPro" id="IPR016135">
    <property type="entry name" value="UBQ-conjugating_enzyme/RWD"/>
</dbReference>
<dbReference type="SMART" id="SM00212">
    <property type="entry name" value="UBCc"/>
    <property type="match status" value="1"/>
</dbReference>
<dbReference type="EMBL" id="UYRT01081613">
    <property type="protein sequence ID" value="VDN24712.1"/>
    <property type="molecule type" value="Genomic_DNA"/>
</dbReference>
<proteinExistence type="predicted"/>